<dbReference type="Proteomes" id="UP000472268">
    <property type="component" value="Chromosome 17"/>
</dbReference>
<reference evidence="2" key="2">
    <citation type="submission" date="2025-08" db="UniProtKB">
        <authorList>
            <consortium name="Ensembl"/>
        </authorList>
    </citation>
    <scope>IDENTIFICATION</scope>
</reference>
<dbReference type="Ensembl" id="ENSSSUT00005028233.1">
    <property type="protein sequence ID" value="ENSSSUP00005024664.1"/>
    <property type="gene ID" value="ENSSSUG00005016074.1"/>
</dbReference>
<dbReference type="OMA" id="DTSCFIY"/>
<proteinExistence type="predicted"/>
<dbReference type="Gene3D" id="3.40.50.300">
    <property type="entry name" value="P-loop containing nucleotide triphosphate hydrolases"/>
    <property type="match status" value="1"/>
</dbReference>
<keyword evidence="3" id="KW-1185">Reference proteome</keyword>
<reference evidence="2 3" key="1">
    <citation type="submission" date="2019-05" db="EMBL/GenBank/DDBJ databases">
        <title>A Chromosome-scale Meerkat (S. suricatta) Genome Assembly.</title>
        <authorList>
            <person name="Dudchenko O."/>
            <person name="Lieberman Aiden E."/>
            <person name="Tung J."/>
            <person name="Barreiro L.B."/>
            <person name="Clutton-Brock T.H."/>
        </authorList>
    </citation>
    <scope>NUCLEOTIDE SEQUENCE [LARGE SCALE GENOMIC DNA]</scope>
</reference>
<evidence type="ECO:0000313" key="2">
    <source>
        <dbReference type="Ensembl" id="ENSSSUP00005024664.1"/>
    </source>
</evidence>
<evidence type="ECO:0000313" key="3">
    <source>
        <dbReference type="Proteomes" id="UP000472268"/>
    </source>
</evidence>
<name>A0A673UJP0_SURSU</name>
<feature type="domain" description="UvrD-like helicase C-terminal" evidence="1">
    <location>
        <begin position="202"/>
        <end position="248"/>
    </location>
</feature>
<dbReference type="InterPro" id="IPR027785">
    <property type="entry name" value="UvrD-like_helicase_C"/>
</dbReference>
<protein>
    <recommendedName>
        <fullName evidence="1">UvrD-like helicase C-terminal domain-containing protein</fullName>
    </recommendedName>
</protein>
<evidence type="ECO:0000259" key="1">
    <source>
        <dbReference type="Pfam" id="PF13538"/>
    </source>
</evidence>
<dbReference type="Pfam" id="PF13538">
    <property type="entry name" value="UvrD_C_2"/>
    <property type="match status" value="1"/>
</dbReference>
<dbReference type="InterPro" id="IPR027417">
    <property type="entry name" value="P-loop_NTPase"/>
</dbReference>
<dbReference type="AlphaFoldDB" id="A0A673UJP0"/>
<sequence length="253" mass="29198">MKNDFQKIQHILIDEAQNFLTEGGDWYEKAKTITQREKDCTPLWIFLDYFQTTHLSYPLPALTAQYLREELTRVTRNADPIANYLQEVMQEIRENPPCNIPSGSLEMVHKGEWAQCIPGNMEITEYLGLEDMVVQVAKKCLFFLKNGYSPKDIAVLCSKASEVEIYKDKLLRAMRKRKISELDEESDLLVQIKDASDIMANHIVLDSVRRFSGLERNIVFGFNLMAEPAIFHNLLLCLASRAKKHLYILKVPV</sequence>
<accession>A0A673UJP0</accession>
<reference evidence="2" key="3">
    <citation type="submission" date="2025-09" db="UniProtKB">
        <authorList>
            <consortium name="Ensembl"/>
        </authorList>
    </citation>
    <scope>IDENTIFICATION</scope>
</reference>
<dbReference type="SUPFAM" id="SSF52540">
    <property type="entry name" value="P-loop containing nucleoside triphosphate hydrolases"/>
    <property type="match status" value="1"/>
</dbReference>
<organism evidence="2 3">
    <name type="scientific">Suricata suricatta</name>
    <name type="common">Meerkat</name>
    <dbReference type="NCBI Taxonomy" id="37032"/>
    <lineage>
        <taxon>Eukaryota</taxon>
        <taxon>Metazoa</taxon>
        <taxon>Chordata</taxon>
        <taxon>Craniata</taxon>
        <taxon>Vertebrata</taxon>
        <taxon>Euteleostomi</taxon>
        <taxon>Mammalia</taxon>
        <taxon>Eutheria</taxon>
        <taxon>Laurasiatheria</taxon>
        <taxon>Carnivora</taxon>
        <taxon>Feliformia</taxon>
        <taxon>Herpestidae</taxon>
        <taxon>Suricata</taxon>
    </lineage>
</organism>